<comment type="caution">
    <text evidence="2">The sequence shown here is derived from an EMBL/GenBank/DDBJ whole genome shotgun (WGS) entry which is preliminary data.</text>
</comment>
<sequence length="205" mass="22970">MLEKNDNSLPVAMPVGICHRLFNFIKNSLIAGGFKRVKYGSMEERQPLNATLPNDLDSEIQIQFLETDDQYLESWTPVDEIVLSVHVSEDKDTGAHAQEIMNNEQQYQTVGSSNEIESKKGQNKKGSKEDVAADEERRKQKGKNIVSENLNISHVEPAAGELKPASTDRARPRISLVTNINEMSDAFIRNKKEAMMNSILGPRNS</sequence>
<feature type="region of interest" description="Disordered" evidence="1">
    <location>
        <begin position="107"/>
        <end position="170"/>
    </location>
</feature>
<name>A0A8T1PLG0_CARIL</name>
<proteinExistence type="predicted"/>
<keyword evidence="3" id="KW-1185">Reference proteome</keyword>
<dbReference type="AlphaFoldDB" id="A0A8T1PLG0"/>
<dbReference type="EMBL" id="CM031816">
    <property type="protein sequence ID" value="KAG6645146.1"/>
    <property type="molecule type" value="Genomic_DNA"/>
</dbReference>
<reference evidence="2" key="1">
    <citation type="submission" date="2020-12" db="EMBL/GenBank/DDBJ databases">
        <title>WGS assembly of Carya illinoinensis cv. Pawnee.</title>
        <authorList>
            <person name="Platts A."/>
            <person name="Shu S."/>
            <person name="Wright S."/>
            <person name="Barry K."/>
            <person name="Edger P."/>
            <person name="Pires J.C."/>
            <person name="Schmutz J."/>
        </authorList>
    </citation>
    <scope>NUCLEOTIDE SEQUENCE</scope>
    <source>
        <tissue evidence="2">Leaf</tissue>
    </source>
</reference>
<evidence type="ECO:0000313" key="2">
    <source>
        <dbReference type="EMBL" id="KAG6645146.1"/>
    </source>
</evidence>
<dbReference type="Proteomes" id="UP000811609">
    <property type="component" value="Chromosome 8"/>
</dbReference>
<feature type="compositionally biased region" description="Basic and acidic residues" evidence="1">
    <location>
        <begin position="116"/>
        <end position="138"/>
    </location>
</feature>
<gene>
    <name evidence="2" type="ORF">CIPAW_08G102300</name>
</gene>
<accession>A0A8T1PLG0</accession>
<protein>
    <submittedName>
        <fullName evidence="2">Uncharacterized protein</fullName>
    </submittedName>
</protein>
<evidence type="ECO:0000313" key="3">
    <source>
        <dbReference type="Proteomes" id="UP000811609"/>
    </source>
</evidence>
<evidence type="ECO:0000256" key="1">
    <source>
        <dbReference type="SAM" id="MobiDB-lite"/>
    </source>
</evidence>
<organism evidence="2 3">
    <name type="scientific">Carya illinoinensis</name>
    <name type="common">Pecan</name>
    <dbReference type="NCBI Taxonomy" id="32201"/>
    <lineage>
        <taxon>Eukaryota</taxon>
        <taxon>Viridiplantae</taxon>
        <taxon>Streptophyta</taxon>
        <taxon>Embryophyta</taxon>
        <taxon>Tracheophyta</taxon>
        <taxon>Spermatophyta</taxon>
        <taxon>Magnoliopsida</taxon>
        <taxon>eudicotyledons</taxon>
        <taxon>Gunneridae</taxon>
        <taxon>Pentapetalae</taxon>
        <taxon>rosids</taxon>
        <taxon>fabids</taxon>
        <taxon>Fagales</taxon>
        <taxon>Juglandaceae</taxon>
        <taxon>Carya</taxon>
    </lineage>
</organism>